<keyword evidence="2" id="KW-0812">Transmembrane</keyword>
<evidence type="ECO:0000313" key="5">
    <source>
        <dbReference type="Proteomes" id="UP001341135"/>
    </source>
</evidence>
<organism evidence="4 5">
    <name type="scientific">Pyrodictium abyssi</name>
    <dbReference type="NCBI Taxonomy" id="54256"/>
    <lineage>
        <taxon>Archaea</taxon>
        <taxon>Thermoproteota</taxon>
        <taxon>Thermoprotei</taxon>
        <taxon>Desulfurococcales</taxon>
        <taxon>Pyrodictiaceae</taxon>
        <taxon>Pyrodictium</taxon>
    </lineage>
</organism>
<name>A0ABN6ZQ47_9CREN</name>
<dbReference type="InterPro" id="IPR036013">
    <property type="entry name" value="Band_7/SPFH_dom_sf"/>
</dbReference>
<dbReference type="PANTHER" id="PTHR10264:SF19">
    <property type="entry name" value="AT06885P-RELATED"/>
    <property type="match status" value="1"/>
</dbReference>
<comment type="similarity">
    <text evidence="1">Belongs to the band 7/mec-2 family.</text>
</comment>
<dbReference type="Gene3D" id="6.10.250.2090">
    <property type="match status" value="1"/>
</dbReference>
<dbReference type="SUPFAM" id="SSF117892">
    <property type="entry name" value="Band 7/SPFH domain"/>
    <property type="match status" value="1"/>
</dbReference>
<protein>
    <submittedName>
        <fullName evidence="4">Slipin family protein</fullName>
    </submittedName>
</protein>
<evidence type="ECO:0000256" key="1">
    <source>
        <dbReference type="ARBA" id="ARBA00008164"/>
    </source>
</evidence>
<dbReference type="EMBL" id="AP028907">
    <property type="protein sequence ID" value="BES82339.1"/>
    <property type="molecule type" value="Genomic_DNA"/>
</dbReference>
<dbReference type="PRINTS" id="PR00721">
    <property type="entry name" value="STOMATIN"/>
</dbReference>
<feature type="transmembrane region" description="Helical" evidence="2">
    <location>
        <begin position="14"/>
        <end position="35"/>
    </location>
</feature>
<dbReference type="InterPro" id="IPR001972">
    <property type="entry name" value="Stomatin_HflK_fam"/>
</dbReference>
<dbReference type="Gene3D" id="3.30.479.30">
    <property type="entry name" value="Band 7 domain"/>
    <property type="match status" value="1"/>
</dbReference>
<keyword evidence="2" id="KW-1133">Transmembrane helix</keyword>
<evidence type="ECO:0000313" key="4">
    <source>
        <dbReference type="EMBL" id="BES82339.1"/>
    </source>
</evidence>
<dbReference type="InterPro" id="IPR001107">
    <property type="entry name" value="Band_7"/>
</dbReference>
<proteinExistence type="inferred from homology"/>
<dbReference type="InterPro" id="IPR043202">
    <property type="entry name" value="Band-7_stomatin-like"/>
</dbReference>
<dbReference type="CDD" id="cd08826">
    <property type="entry name" value="SPFH_eoslipins_u1"/>
    <property type="match status" value="1"/>
</dbReference>
<dbReference type="RefSeq" id="WP_338249569.1">
    <property type="nucleotide sequence ID" value="NZ_AP028907.1"/>
</dbReference>
<keyword evidence="5" id="KW-1185">Reference proteome</keyword>
<gene>
    <name evidence="4" type="ORF">PABY_19060</name>
</gene>
<sequence length="276" mass="30748">MPTSQAVPAGLESFVALALGLLVVLVILAYSIRVIREYERAVVFRLGRVIGVKGPGLVVIIPVIDRIMIIDLRIHTVDVPRQRIITRDNVEVSVDAVVYYRVQDPLKAVLSVRNYHLAVTMLAQTVLRDVIGRSELDDLLTKREELNKEIQKILDELTDPWGIKVTAVTIKEVLLPEGMVRAMARQAEAERWRRAKIIEAEGERQAARILAEAAELYERHPAALRLRELQTLIEVAKEKNMLVFYPLGLGAEGATAAALGLAGAGALERQRSRENE</sequence>
<accession>A0ABN6ZQ47</accession>
<dbReference type="GeneID" id="89289913"/>
<dbReference type="Proteomes" id="UP001341135">
    <property type="component" value="Chromosome"/>
</dbReference>
<evidence type="ECO:0000259" key="3">
    <source>
        <dbReference type="SMART" id="SM00244"/>
    </source>
</evidence>
<dbReference type="Pfam" id="PF01145">
    <property type="entry name" value="Band_7"/>
    <property type="match status" value="1"/>
</dbReference>
<reference evidence="4 5" key="1">
    <citation type="submission" date="2023-09" db="EMBL/GenBank/DDBJ databases">
        <title>Pyrofollis japonicus gen. nov. sp. nov., a novel member of the family Pyrodictiaceae isolated from the Iheya North hydrothermal field.</title>
        <authorList>
            <person name="Miyazaki U."/>
            <person name="Sanari M."/>
            <person name="Tame A."/>
            <person name="Kitajima M."/>
            <person name="Okamoto A."/>
            <person name="Sawayama S."/>
            <person name="Miyazaki J."/>
            <person name="Takai K."/>
            <person name="Nakagawa S."/>
        </authorList>
    </citation>
    <scope>NUCLEOTIDE SEQUENCE [LARGE SCALE GENOMIC DNA]</scope>
    <source>
        <strain evidence="4 5">AV2</strain>
    </source>
</reference>
<keyword evidence="2" id="KW-0472">Membrane</keyword>
<evidence type="ECO:0000256" key="2">
    <source>
        <dbReference type="SAM" id="Phobius"/>
    </source>
</evidence>
<dbReference type="PANTHER" id="PTHR10264">
    <property type="entry name" value="BAND 7 PROTEIN-RELATED"/>
    <property type="match status" value="1"/>
</dbReference>
<dbReference type="SMART" id="SM00244">
    <property type="entry name" value="PHB"/>
    <property type="match status" value="1"/>
</dbReference>
<feature type="domain" description="Band 7" evidence="3">
    <location>
        <begin position="30"/>
        <end position="187"/>
    </location>
</feature>